<dbReference type="AlphaFoldDB" id="A0A2V1E4F7"/>
<evidence type="ECO:0000313" key="2">
    <source>
        <dbReference type="EMBL" id="PVI04989.1"/>
    </source>
</evidence>
<dbReference type="STRING" id="97972.A0A2V1E4F7"/>
<gene>
    <name evidence="2" type="ORF">DM02DRAFT_134927</name>
</gene>
<dbReference type="Proteomes" id="UP000244855">
    <property type="component" value="Unassembled WGS sequence"/>
</dbReference>
<feature type="compositionally biased region" description="Polar residues" evidence="1">
    <location>
        <begin position="1"/>
        <end position="17"/>
    </location>
</feature>
<feature type="compositionally biased region" description="Acidic residues" evidence="1">
    <location>
        <begin position="20"/>
        <end position="31"/>
    </location>
</feature>
<evidence type="ECO:0000313" key="3">
    <source>
        <dbReference type="Proteomes" id="UP000244855"/>
    </source>
</evidence>
<accession>A0A2V1E4F7</accession>
<sequence length="206" mass="24028">MQTDRNQYRRSSTTSPYETTDIEEEDEDETVSEYTRVRLRIRGFAEERRQLPVQWHYYPDGRTDAPWPMPPGLQHPPPPLWLQEALQELRGENPSDLFEAIMRYSVIDQNTLQTVRRDSLSASDVLPPGYKAQFLSRIRCIDCPGKLYNPGPDHTVGNFQMHLNTRGHRVNVHNRPPYRYEPPTVQIDSTPFVPSYIHSTVCKTNF</sequence>
<feature type="region of interest" description="Disordered" evidence="1">
    <location>
        <begin position="1"/>
        <end position="31"/>
    </location>
</feature>
<protein>
    <submittedName>
        <fullName evidence="2">Uncharacterized protein</fullName>
    </submittedName>
</protein>
<organism evidence="2 3">
    <name type="scientific">Periconia macrospinosa</name>
    <dbReference type="NCBI Taxonomy" id="97972"/>
    <lineage>
        <taxon>Eukaryota</taxon>
        <taxon>Fungi</taxon>
        <taxon>Dikarya</taxon>
        <taxon>Ascomycota</taxon>
        <taxon>Pezizomycotina</taxon>
        <taxon>Dothideomycetes</taxon>
        <taxon>Pleosporomycetidae</taxon>
        <taxon>Pleosporales</taxon>
        <taxon>Massarineae</taxon>
        <taxon>Periconiaceae</taxon>
        <taxon>Periconia</taxon>
    </lineage>
</organism>
<dbReference type="OrthoDB" id="515064at2759"/>
<name>A0A2V1E4F7_9PLEO</name>
<dbReference type="EMBL" id="KZ805317">
    <property type="protein sequence ID" value="PVI04989.1"/>
    <property type="molecule type" value="Genomic_DNA"/>
</dbReference>
<reference evidence="2 3" key="1">
    <citation type="journal article" date="2018" name="Sci. Rep.">
        <title>Comparative genomics provides insights into the lifestyle and reveals functional heterogeneity of dark septate endophytic fungi.</title>
        <authorList>
            <person name="Knapp D.G."/>
            <person name="Nemeth J.B."/>
            <person name="Barry K."/>
            <person name="Hainaut M."/>
            <person name="Henrissat B."/>
            <person name="Johnson J."/>
            <person name="Kuo A."/>
            <person name="Lim J.H.P."/>
            <person name="Lipzen A."/>
            <person name="Nolan M."/>
            <person name="Ohm R.A."/>
            <person name="Tamas L."/>
            <person name="Grigoriev I.V."/>
            <person name="Spatafora J.W."/>
            <person name="Nagy L.G."/>
            <person name="Kovacs G.M."/>
        </authorList>
    </citation>
    <scope>NUCLEOTIDE SEQUENCE [LARGE SCALE GENOMIC DNA]</scope>
    <source>
        <strain evidence="2 3">DSE2036</strain>
    </source>
</reference>
<proteinExistence type="predicted"/>
<keyword evidence="3" id="KW-1185">Reference proteome</keyword>
<evidence type="ECO:0000256" key="1">
    <source>
        <dbReference type="SAM" id="MobiDB-lite"/>
    </source>
</evidence>